<dbReference type="InterPro" id="IPR022653">
    <property type="entry name" value="De-COase2_pyr-phos_BS"/>
</dbReference>
<evidence type="ECO:0000313" key="21">
    <source>
        <dbReference type="Proteomes" id="UP001620626"/>
    </source>
</evidence>
<evidence type="ECO:0000256" key="13">
    <source>
        <dbReference type="ARBA" id="ARBA00049127"/>
    </source>
</evidence>
<name>A0ABD2KN34_9BILA</name>
<evidence type="ECO:0000259" key="18">
    <source>
        <dbReference type="Pfam" id="PF00278"/>
    </source>
</evidence>
<feature type="modified residue" description="N6-(pyridoxal phosphate)lysine" evidence="14">
    <location>
        <position position="579"/>
    </location>
</feature>
<keyword evidence="5" id="KW-0620">Polyamine biosynthesis</keyword>
<dbReference type="Proteomes" id="UP001620626">
    <property type="component" value="Unassembled WGS sequence"/>
</dbReference>
<keyword evidence="4 14" id="KW-0663">Pyridoxal phosphate</keyword>
<dbReference type="PROSITE" id="PS00878">
    <property type="entry name" value="ODR_DC_2_1"/>
    <property type="match status" value="1"/>
</dbReference>
<evidence type="ECO:0000256" key="3">
    <source>
        <dbReference type="ARBA" id="ARBA00015822"/>
    </source>
</evidence>
<dbReference type="PANTHER" id="PTHR11482:SF6">
    <property type="entry name" value="ORNITHINE DECARBOXYLASE 1-RELATED"/>
    <property type="match status" value="1"/>
</dbReference>
<evidence type="ECO:0000256" key="7">
    <source>
        <dbReference type="ARBA" id="ARBA00029999"/>
    </source>
</evidence>
<evidence type="ECO:0000256" key="8">
    <source>
        <dbReference type="ARBA" id="ARBA00031589"/>
    </source>
</evidence>
<evidence type="ECO:0000256" key="11">
    <source>
        <dbReference type="ARBA" id="ARBA00037173"/>
    </source>
</evidence>
<evidence type="ECO:0000256" key="4">
    <source>
        <dbReference type="ARBA" id="ARBA00022898"/>
    </source>
</evidence>
<evidence type="ECO:0000256" key="12">
    <source>
        <dbReference type="ARBA" id="ARBA00046672"/>
    </source>
</evidence>
<evidence type="ECO:0000256" key="9">
    <source>
        <dbReference type="ARBA" id="ARBA00034115"/>
    </source>
</evidence>
<dbReference type="FunFam" id="3.20.20.10:FF:000005">
    <property type="entry name" value="Ornithine decarboxylase"/>
    <property type="match status" value="1"/>
</dbReference>
<feature type="active site" description="Proton donor" evidence="14">
    <location>
        <position position="887"/>
    </location>
</feature>
<reference evidence="20 21" key="1">
    <citation type="submission" date="2024-10" db="EMBL/GenBank/DDBJ databases">
        <authorList>
            <person name="Kim D."/>
        </authorList>
    </citation>
    <scope>NUCLEOTIDE SEQUENCE [LARGE SCALE GENOMIC DNA]</scope>
    <source>
        <strain evidence="20">BH-2024</strain>
    </source>
</reference>
<feature type="domain" description="Orn/DAP/Arg decarboxylase 2 N-terminal" evidence="19">
    <location>
        <begin position="556"/>
        <end position="795"/>
    </location>
</feature>
<dbReference type="Pfam" id="PF02784">
    <property type="entry name" value="Orn_Arg_deC_N"/>
    <property type="match status" value="1"/>
</dbReference>
<dbReference type="PRINTS" id="PR01182">
    <property type="entry name" value="ORNDCRBXLASE"/>
</dbReference>
<dbReference type="InterPro" id="IPR002433">
    <property type="entry name" value="Orn_de-COase"/>
</dbReference>
<evidence type="ECO:0000256" key="16">
    <source>
        <dbReference type="SAM" id="SignalP"/>
    </source>
</evidence>
<dbReference type="InterPro" id="IPR009006">
    <property type="entry name" value="Ala_racemase/Decarboxylase_C"/>
</dbReference>
<dbReference type="EC" id="4.1.1.17" evidence="10"/>
<organism evidence="20 21">
    <name type="scientific">Heterodera trifolii</name>
    <dbReference type="NCBI Taxonomy" id="157864"/>
    <lineage>
        <taxon>Eukaryota</taxon>
        <taxon>Metazoa</taxon>
        <taxon>Ecdysozoa</taxon>
        <taxon>Nematoda</taxon>
        <taxon>Chromadorea</taxon>
        <taxon>Rhabditida</taxon>
        <taxon>Tylenchina</taxon>
        <taxon>Tylenchomorpha</taxon>
        <taxon>Tylenchoidea</taxon>
        <taxon>Heteroderidae</taxon>
        <taxon>Heteroderinae</taxon>
        <taxon>Heterodera</taxon>
    </lineage>
</organism>
<dbReference type="InterPro" id="IPR022643">
    <property type="entry name" value="De-COase2_C"/>
</dbReference>
<dbReference type="Pfam" id="PF00149">
    <property type="entry name" value="Metallophos"/>
    <property type="match status" value="1"/>
</dbReference>
<gene>
    <name evidence="20" type="ORF">niasHT_020713</name>
</gene>
<comment type="caution">
    <text evidence="20">The sequence shown here is derived from an EMBL/GenBank/DDBJ whole genome shotgun (WGS) entry which is preliminary data.</text>
</comment>
<dbReference type="InterPro" id="IPR000183">
    <property type="entry name" value="Orn/DAP/Arg_de-COase"/>
</dbReference>
<proteinExistence type="inferred from homology"/>
<feature type="domain" description="Orn/DAP/Arg decarboxylase 2 C-terminal" evidence="18">
    <location>
        <begin position="816"/>
        <end position="914"/>
    </location>
</feature>
<evidence type="ECO:0000256" key="5">
    <source>
        <dbReference type="ARBA" id="ARBA00023115"/>
    </source>
</evidence>
<dbReference type="Gene3D" id="3.20.20.10">
    <property type="entry name" value="Alanine racemase"/>
    <property type="match status" value="1"/>
</dbReference>
<keyword evidence="6" id="KW-0456">Lyase</keyword>
<keyword evidence="21" id="KW-1185">Reference proteome</keyword>
<dbReference type="InterPro" id="IPR029052">
    <property type="entry name" value="Metallo-depent_PP-like"/>
</dbReference>
<comment type="pathway">
    <text evidence="9">Amine and polyamine biosynthesis; putrescine biosynthesis via L-ornithine pathway; putrescine from L-ornithine: step 1/1.</text>
</comment>
<comment type="catalytic activity">
    <reaction evidence="13">
        <text>L-ornithine + H(+) = putrescine + CO2</text>
        <dbReference type="Rhea" id="RHEA:22964"/>
        <dbReference type="ChEBI" id="CHEBI:15378"/>
        <dbReference type="ChEBI" id="CHEBI:16526"/>
        <dbReference type="ChEBI" id="CHEBI:46911"/>
        <dbReference type="ChEBI" id="CHEBI:326268"/>
        <dbReference type="EC" id="4.1.1.17"/>
    </reaction>
</comment>
<dbReference type="SUPFAM" id="SSF56300">
    <property type="entry name" value="Metallo-dependent phosphatases"/>
    <property type="match status" value="1"/>
</dbReference>
<evidence type="ECO:0000259" key="17">
    <source>
        <dbReference type="Pfam" id="PF00149"/>
    </source>
</evidence>
<dbReference type="CDD" id="cd07378">
    <property type="entry name" value="MPP_ACP5"/>
    <property type="match status" value="1"/>
</dbReference>
<dbReference type="CDD" id="cd00622">
    <property type="entry name" value="PLPDE_III_ODC"/>
    <property type="match status" value="1"/>
</dbReference>
<evidence type="ECO:0000256" key="10">
    <source>
        <dbReference type="ARBA" id="ARBA00034138"/>
    </source>
</evidence>
<protein>
    <recommendedName>
        <fullName evidence="3">Tartrate-resistant acid phosphatase type 5</fullName>
        <ecNumber evidence="10">4.1.1.17</ecNumber>
    </recommendedName>
    <alternativeName>
        <fullName evidence="8">Tartrate-resistant acid ATPase</fullName>
    </alternativeName>
    <alternativeName>
        <fullName evidence="7">Type 5 acid phosphatase</fullName>
    </alternativeName>
</protein>
<dbReference type="AlphaFoldDB" id="A0ABD2KN34"/>
<comment type="cofactor">
    <cofactor evidence="1 14">
        <name>pyridoxal 5'-phosphate</name>
        <dbReference type="ChEBI" id="CHEBI:597326"/>
    </cofactor>
</comment>
<dbReference type="InterPro" id="IPR024927">
    <property type="entry name" value="Acid_PPase"/>
</dbReference>
<dbReference type="EMBL" id="JBICBT010000722">
    <property type="protein sequence ID" value="KAL3104020.1"/>
    <property type="molecule type" value="Genomic_DNA"/>
</dbReference>
<dbReference type="PRINTS" id="PR01179">
    <property type="entry name" value="ODADCRBXLASE"/>
</dbReference>
<evidence type="ECO:0000256" key="2">
    <source>
        <dbReference type="ARBA" id="ARBA00008872"/>
    </source>
</evidence>
<feature type="signal peptide" evidence="16">
    <location>
        <begin position="1"/>
        <end position="26"/>
    </location>
</feature>
<evidence type="ECO:0000313" key="20">
    <source>
        <dbReference type="EMBL" id="KAL3104020.1"/>
    </source>
</evidence>
<dbReference type="InterPro" id="IPR029066">
    <property type="entry name" value="PLP-binding_barrel"/>
</dbReference>
<feature type="domain" description="Calcineurin-like phosphoesterase" evidence="17">
    <location>
        <begin position="87"/>
        <end position="325"/>
    </location>
</feature>
<evidence type="ECO:0000259" key="19">
    <source>
        <dbReference type="Pfam" id="PF02784"/>
    </source>
</evidence>
<evidence type="ECO:0000256" key="6">
    <source>
        <dbReference type="ARBA" id="ARBA00023239"/>
    </source>
</evidence>
<dbReference type="SUPFAM" id="SSF51419">
    <property type="entry name" value="PLP-binding barrel"/>
    <property type="match status" value="1"/>
</dbReference>
<evidence type="ECO:0000256" key="14">
    <source>
        <dbReference type="PIRSR" id="PIRSR600183-50"/>
    </source>
</evidence>
<comment type="function">
    <text evidence="11">Catalyzes the first and rate-limiting step of polyamine biosynthesis that converts ornithine into putrescine, which is the precursor for the polyamines, spermidine and spermine. Polyamines are essential for cell proliferation and are implicated in cellular processes, ranging from DNA replication to apoptosis.</text>
</comment>
<accession>A0ABD2KN34</accession>
<dbReference type="PANTHER" id="PTHR11482">
    <property type="entry name" value="ARGININE/DIAMINOPIMELATE/ORNITHINE DECARBOXYLASE"/>
    <property type="match status" value="1"/>
</dbReference>
<dbReference type="GO" id="GO:0004586">
    <property type="term" value="F:ornithine decarboxylase activity"/>
    <property type="evidence" value="ECO:0007669"/>
    <property type="project" value="UniProtKB-EC"/>
</dbReference>
<dbReference type="InterPro" id="IPR022644">
    <property type="entry name" value="De-COase2_N"/>
</dbReference>
<comment type="similarity">
    <text evidence="2 15">Belongs to the Orn/Lys/Arg decarboxylase class-II family.</text>
</comment>
<feature type="chain" id="PRO_5044791349" description="Tartrate-resistant acid phosphatase type 5" evidence="16">
    <location>
        <begin position="27"/>
        <end position="951"/>
    </location>
</feature>
<dbReference type="GO" id="GO:0006596">
    <property type="term" value="P:polyamine biosynthetic process"/>
    <property type="evidence" value="ECO:0007669"/>
    <property type="project" value="UniProtKB-KW"/>
</dbReference>
<dbReference type="InterPro" id="IPR004843">
    <property type="entry name" value="Calcineurin-like_PHP"/>
</dbReference>
<sequence length="951" mass="106897">MLFFDGHLMLRQFSLLLLATTFGCLAQRDGANSANSSRHRMLPADRAGMFQFPQWEVRVMCAKGPGVDPNYNAETCRKSAFDKLDKMTFFIIGDMGGSSMWQPVNPYTTHAQRSVAAAMKILAKEEQPQFIVNLVREVKDGRFEWTFENVYEKPFLDVPWYPILGNHDRHGSVQAQIDYTQRSGSSRWTLPAESENRPWYKVRYEFGSTSKNKKNTVVEFLMIDTILKCGETEDIKSDSYLAWIFHESNKNPKEPLPGKDKFAQEQDQWLSQSIQQSNANYLFVAGHYPIYSIGKHGFYNNCLAEMDEMMRNNKVTAYMSGHDHNLQHLQLTKPDGNTFDYIISGAGAATDRSQEHWDEFNKTAAEMKGKAKVLLHFPSAHWWIKFAGEELLSWTTGGFIQAQVTPDKMVLNFYSGQGSVCLDQTPLVGSLLGKLPFVNQNCKSLYGTTTLCPRDKPKCREEAAAQDKTGWFSGPWWCMKGQKNTTFAQCTSSAVIVFILVTRPGDKRYGLDGSLQSNDSVFDQGLMAASQRIAQHFALERNAIGHDDAFSVITLDRVVEQFLRWRLMLPRVKPFYAVKCNNDPILLQLLANLGCGFDCASRGEIESIVKNGLCFGDNIVYANPCKTRSYIRHAEQMGIRRMTFDSVEELLKIKEMHSSAQLILRIAVADPTAQCPLATKFGCDLDAAPTLLQLALDQGMELIGISFHVGSGCRDPSAFREAIAASKKLFVLGTSMGHRMQLLDIGGGFPGHDTAQITFEEVVHVIQMALDDYFPLNGNAQDDFVEIIAEPGRFFGSSPVSLCPNVIAVQRVPSSRVTKTNENAQQDGFMLYINDGVYGSFNCILFDHFQPRGRPLFDVLQKCHSSDSKNCDGQMPQFPTIVWGQTCDGLDQVEAQTVMRKMNVGEWLFYENMGAYTSVAASNFNGFNTPNSFYAVSESTWKEIKQQRQTI</sequence>
<evidence type="ECO:0000256" key="1">
    <source>
        <dbReference type="ARBA" id="ARBA00001933"/>
    </source>
</evidence>
<keyword evidence="16" id="KW-0732">Signal</keyword>
<evidence type="ECO:0000256" key="15">
    <source>
        <dbReference type="RuleBase" id="RU003737"/>
    </source>
</evidence>
<dbReference type="Pfam" id="PF00278">
    <property type="entry name" value="Orn_DAP_Arg_deC"/>
    <property type="match status" value="1"/>
</dbReference>
<dbReference type="Gene3D" id="3.60.21.10">
    <property type="match status" value="1"/>
</dbReference>
<dbReference type="Gene3D" id="2.40.37.10">
    <property type="entry name" value="Lyase, Ornithine Decarboxylase, Chain A, domain 1"/>
    <property type="match status" value="1"/>
</dbReference>
<dbReference type="SUPFAM" id="SSF50621">
    <property type="entry name" value="Alanine racemase C-terminal domain-like"/>
    <property type="match status" value="1"/>
</dbReference>
<comment type="subunit">
    <text evidence="12">Homodimer. Only the dimer is catalytically active, as the active sites are constructed of residues from both monomers.</text>
</comment>